<sequence length="226" mass="24826">MKKRLLMPTFPLKMNLQLFAEGGEGGSSDGSNGGTSTNSQQEQQSQGNSQQPEGSEDEQGNGKTFSRDEVAKMIAAETTKAVTAAEEKWRNEKAEAEKLAEMNEKDKADYERQKLEEKIAEYERKDNLAKMSEKASEMLTDKGAVPTKDILSLIVTEDAESTSNNVKTYLAAIEQERESIKADFEKRLGGKVPLDGTGSPSLSRGAQMAKEANNQSKQPENDPWSI</sequence>
<feature type="coiled-coil region" evidence="1">
    <location>
        <begin position="86"/>
        <end position="132"/>
    </location>
</feature>
<dbReference type="InterPro" id="IPR025580">
    <property type="entry name" value="Gp46"/>
</dbReference>
<feature type="region of interest" description="Disordered" evidence="2">
    <location>
        <begin position="184"/>
        <end position="226"/>
    </location>
</feature>
<name>A0AAW8RX61_ENTAV</name>
<organism evidence="3 4">
    <name type="scientific">Enterococcus avium</name>
    <name type="common">Streptococcus avium</name>
    <dbReference type="NCBI Taxonomy" id="33945"/>
    <lineage>
        <taxon>Bacteria</taxon>
        <taxon>Bacillati</taxon>
        <taxon>Bacillota</taxon>
        <taxon>Bacilli</taxon>
        <taxon>Lactobacillales</taxon>
        <taxon>Enterococcaceae</taxon>
        <taxon>Enterococcus</taxon>
    </lineage>
</organism>
<evidence type="ECO:0000256" key="1">
    <source>
        <dbReference type="SAM" id="Coils"/>
    </source>
</evidence>
<feature type="compositionally biased region" description="Low complexity" evidence="2">
    <location>
        <begin position="34"/>
        <end position="53"/>
    </location>
</feature>
<gene>
    <name evidence="3" type="ORF">P7D43_19680</name>
</gene>
<proteinExistence type="predicted"/>
<reference evidence="3" key="1">
    <citation type="submission" date="2023-03" db="EMBL/GenBank/DDBJ databases">
        <authorList>
            <person name="Shen W."/>
            <person name="Cai J."/>
        </authorList>
    </citation>
    <scope>NUCLEOTIDE SEQUENCE</scope>
    <source>
        <strain evidence="3">P33-2</strain>
    </source>
</reference>
<keyword evidence="1" id="KW-0175">Coiled coil</keyword>
<feature type="compositionally biased region" description="Gly residues" evidence="2">
    <location>
        <begin position="22"/>
        <end position="33"/>
    </location>
</feature>
<dbReference type="Proteomes" id="UP001260773">
    <property type="component" value="Unassembled WGS sequence"/>
</dbReference>
<comment type="caution">
    <text evidence="3">The sequence shown here is derived from an EMBL/GenBank/DDBJ whole genome shotgun (WGS) entry which is preliminary data.</text>
</comment>
<evidence type="ECO:0000313" key="3">
    <source>
        <dbReference type="EMBL" id="MDT2404592.1"/>
    </source>
</evidence>
<evidence type="ECO:0000313" key="4">
    <source>
        <dbReference type="Proteomes" id="UP001260773"/>
    </source>
</evidence>
<evidence type="ECO:0000256" key="2">
    <source>
        <dbReference type="SAM" id="MobiDB-lite"/>
    </source>
</evidence>
<dbReference type="RefSeq" id="WP_176675096.1">
    <property type="nucleotide sequence ID" value="NZ_JARPWH010000118.1"/>
</dbReference>
<feature type="region of interest" description="Disordered" evidence="2">
    <location>
        <begin position="17"/>
        <end position="70"/>
    </location>
</feature>
<protein>
    <submittedName>
        <fullName evidence="3">DUF4355 domain-containing protein</fullName>
    </submittedName>
</protein>
<dbReference type="AlphaFoldDB" id="A0AAW8RX61"/>
<accession>A0AAW8RX61</accession>
<dbReference type="Pfam" id="PF14265">
    <property type="entry name" value="DUF4355"/>
    <property type="match status" value="1"/>
</dbReference>
<dbReference type="EMBL" id="JARPWH010000118">
    <property type="protein sequence ID" value="MDT2404592.1"/>
    <property type="molecule type" value="Genomic_DNA"/>
</dbReference>